<evidence type="ECO:0000256" key="3">
    <source>
        <dbReference type="ARBA" id="ARBA00023242"/>
    </source>
</evidence>
<accession>A0A0L6VIU4</accession>
<dbReference type="AlphaFoldDB" id="A0A0L6VIU4"/>
<feature type="domain" description="Homeobox" evidence="7">
    <location>
        <begin position="154"/>
        <end position="214"/>
    </location>
</feature>
<evidence type="ECO:0000313" key="8">
    <source>
        <dbReference type="EMBL" id="KNZ60706.1"/>
    </source>
</evidence>
<dbReference type="GO" id="GO:0005634">
    <property type="term" value="C:nucleus"/>
    <property type="evidence" value="ECO:0007669"/>
    <property type="project" value="UniProtKB-SubCell"/>
</dbReference>
<dbReference type="VEuPathDB" id="FungiDB:VP01_1513g3"/>
<feature type="region of interest" description="Disordered" evidence="6">
    <location>
        <begin position="72"/>
        <end position="96"/>
    </location>
</feature>
<feature type="region of interest" description="Disordered" evidence="6">
    <location>
        <begin position="130"/>
        <end position="175"/>
    </location>
</feature>
<keyword evidence="9" id="KW-1185">Reference proteome</keyword>
<dbReference type="PROSITE" id="PS00027">
    <property type="entry name" value="HOMEOBOX_1"/>
    <property type="match status" value="1"/>
</dbReference>
<feature type="compositionally biased region" description="Polar residues" evidence="6">
    <location>
        <begin position="1"/>
        <end position="21"/>
    </location>
</feature>
<dbReference type="InterPro" id="IPR017970">
    <property type="entry name" value="Homeobox_CS"/>
</dbReference>
<evidence type="ECO:0000256" key="1">
    <source>
        <dbReference type="ARBA" id="ARBA00023125"/>
    </source>
</evidence>
<dbReference type="Gene3D" id="1.10.10.60">
    <property type="entry name" value="Homeodomain-like"/>
    <property type="match status" value="1"/>
</dbReference>
<comment type="caution">
    <text evidence="8">The sequence shown here is derived from an EMBL/GenBank/DDBJ whole genome shotgun (WGS) entry which is preliminary data.</text>
</comment>
<dbReference type="GO" id="GO:1990837">
    <property type="term" value="F:sequence-specific double-stranded DNA binding"/>
    <property type="evidence" value="ECO:0007669"/>
    <property type="project" value="TreeGrafter"/>
</dbReference>
<organism evidence="8 9">
    <name type="scientific">Puccinia sorghi</name>
    <dbReference type="NCBI Taxonomy" id="27349"/>
    <lineage>
        <taxon>Eukaryota</taxon>
        <taxon>Fungi</taxon>
        <taxon>Dikarya</taxon>
        <taxon>Basidiomycota</taxon>
        <taxon>Pucciniomycotina</taxon>
        <taxon>Pucciniomycetes</taxon>
        <taxon>Pucciniales</taxon>
        <taxon>Pucciniaceae</taxon>
        <taxon>Puccinia</taxon>
    </lineage>
</organism>
<feature type="DNA-binding region" description="Homeobox" evidence="4">
    <location>
        <begin position="156"/>
        <end position="215"/>
    </location>
</feature>
<dbReference type="InterPro" id="IPR009057">
    <property type="entry name" value="Homeodomain-like_sf"/>
</dbReference>
<evidence type="ECO:0000256" key="4">
    <source>
        <dbReference type="PROSITE-ProRule" id="PRU00108"/>
    </source>
</evidence>
<protein>
    <recommendedName>
        <fullName evidence="7">Homeobox domain-containing protein</fullName>
    </recommendedName>
</protein>
<feature type="compositionally biased region" description="Polar residues" evidence="6">
    <location>
        <begin position="161"/>
        <end position="170"/>
    </location>
</feature>
<dbReference type="STRING" id="27349.A0A0L6VIU4"/>
<dbReference type="CDD" id="cd00086">
    <property type="entry name" value="homeodomain"/>
    <property type="match status" value="1"/>
</dbReference>
<dbReference type="PROSITE" id="PS50071">
    <property type="entry name" value="HOMEOBOX_2"/>
    <property type="match status" value="1"/>
</dbReference>
<reference evidence="8 9" key="1">
    <citation type="submission" date="2015-08" db="EMBL/GenBank/DDBJ databases">
        <title>Next Generation Sequencing and Analysis of the Genome of Puccinia sorghi L Schw, the Causal Agent of Maize Common Rust.</title>
        <authorList>
            <person name="Rochi L."/>
            <person name="Burguener G."/>
            <person name="Darino M."/>
            <person name="Turjanski A."/>
            <person name="Kreff E."/>
            <person name="Dieguez M.J."/>
            <person name="Sacco F."/>
        </authorList>
    </citation>
    <scope>NUCLEOTIDE SEQUENCE [LARGE SCALE GENOMIC DNA]</scope>
    <source>
        <strain evidence="8 9">RO10H11247</strain>
    </source>
</reference>
<dbReference type="InterPro" id="IPR001356">
    <property type="entry name" value="HD"/>
</dbReference>
<dbReference type="SMART" id="SM00389">
    <property type="entry name" value="HOX"/>
    <property type="match status" value="1"/>
</dbReference>
<evidence type="ECO:0000313" key="9">
    <source>
        <dbReference type="Proteomes" id="UP000037035"/>
    </source>
</evidence>
<dbReference type="OrthoDB" id="6159439at2759"/>
<evidence type="ECO:0000256" key="6">
    <source>
        <dbReference type="SAM" id="MobiDB-lite"/>
    </source>
</evidence>
<dbReference type="Proteomes" id="UP000037035">
    <property type="component" value="Unassembled WGS sequence"/>
</dbReference>
<dbReference type="PANTHER" id="PTHR46255">
    <property type="entry name" value="SHORT STATURE HOMEOBOX"/>
    <property type="match status" value="1"/>
</dbReference>
<dbReference type="EMBL" id="LAVV01005709">
    <property type="protein sequence ID" value="KNZ60706.1"/>
    <property type="molecule type" value="Genomic_DNA"/>
</dbReference>
<proteinExistence type="predicted"/>
<keyword evidence="1 4" id="KW-0238">DNA-binding</keyword>
<keyword evidence="2 4" id="KW-0371">Homeobox</keyword>
<feature type="region of interest" description="Disordered" evidence="6">
    <location>
        <begin position="1"/>
        <end position="28"/>
    </location>
</feature>
<dbReference type="InterPro" id="IPR052631">
    <property type="entry name" value="Paired_homeobox_Bicoid"/>
</dbReference>
<dbReference type="Pfam" id="PF00046">
    <property type="entry name" value="Homeodomain"/>
    <property type="match status" value="1"/>
</dbReference>
<keyword evidence="3 4" id="KW-0539">Nucleus</keyword>
<dbReference type="PANTHER" id="PTHR46255:SF3">
    <property type="entry name" value="HOMEOBOX DOMAIN-CONTAINING PROTEIN"/>
    <property type="match status" value="1"/>
</dbReference>
<evidence type="ECO:0000256" key="5">
    <source>
        <dbReference type="RuleBase" id="RU000682"/>
    </source>
</evidence>
<evidence type="ECO:0000256" key="2">
    <source>
        <dbReference type="ARBA" id="ARBA00023155"/>
    </source>
</evidence>
<comment type="subcellular location">
    <subcellularLocation>
        <location evidence="4 5">Nucleus</location>
    </subcellularLocation>
</comment>
<evidence type="ECO:0000259" key="7">
    <source>
        <dbReference type="PROSITE" id="PS50071"/>
    </source>
</evidence>
<feature type="compositionally biased region" description="Low complexity" evidence="6">
    <location>
        <begin position="83"/>
        <end position="96"/>
    </location>
</feature>
<name>A0A0L6VIU4_9BASI</name>
<sequence length="524" mass="56980">MASSVFTQSDHLEFSSLTQRKSGTHDLKPFSLPSLASITANLAVAPTEPSFTGPHRKSFSLSISGRRRFSPLGNSVDYGDPASPLESELSGEGRSSVSGISLSIASGHRPRSHSLLSGHSVIGNYVESDAPADESASDSGGSDKKPEDNDASIQVKKRSRTLTTPSQQRRLMQILEKTRFPSTEVREQLARELGMTPRRVQIWFQNRRQGMKKALEQKAEQEVSETSTPDMARRGCYSFGANPPPADAYGQPALQSFPEGQPAMVDGFPQQYSSRSVSRGAPPGLAPLELSTATTFIHEPVGTTAGHIAWSDSSSAASLYCFSSAVGGEVNCSPFAKPDQQYHPDSDLTHSQATFGTEGRHRSQTHPDFLGMINGLVALPELGRSSQQPIDFQQNTDGSEGQMFMSAQEHPLSVSGGWSNSYIQSAPAWQEGLENLKLGRHTCGLDPSIQTSIVGDDPMYNSAFRLTDPSNNYYYSGGIRENISSDNSLASYNREDDYMGNIDTNTPEADLTQHFRNRSQSLHF</sequence>
<gene>
    <name evidence="8" type="ORF">VP01_1513g3</name>
</gene>
<dbReference type="GO" id="GO:0000981">
    <property type="term" value="F:DNA-binding transcription factor activity, RNA polymerase II-specific"/>
    <property type="evidence" value="ECO:0007669"/>
    <property type="project" value="InterPro"/>
</dbReference>
<dbReference type="SUPFAM" id="SSF46689">
    <property type="entry name" value="Homeodomain-like"/>
    <property type="match status" value="1"/>
</dbReference>